<evidence type="ECO:0000256" key="3">
    <source>
        <dbReference type="ARBA" id="ARBA00022989"/>
    </source>
</evidence>
<protein>
    <submittedName>
        <fullName evidence="8">Phage holin family protein</fullName>
    </submittedName>
</protein>
<gene>
    <name evidence="8" type="ORF">M5X12_27450</name>
</gene>
<evidence type="ECO:0000256" key="1">
    <source>
        <dbReference type="ARBA" id="ARBA00004141"/>
    </source>
</evidence>
<dbReference type="NCBIfam" id="TIGR01593">
    <property type="entry name" value="holin_tox_secr"/>
    <property type="match status" value="1"/>
</dbReference>
<keyword evidence="4 7" id="KW-0472">Membrane</keyword>
<dbReference type="Pfam" id="PF05105">
    <property type="entry name" value="Phage_holin_4_1"/>
    <property type="match status" value="1"/>
</dbReference>
<name>A0ABT4H665_PAEAL</name>
<evidence type="ECO:0000313" key="9">
    <source>
        <dbReference type="Proteomes" id="UP001527181"/>
    </source>
</evidence>
<dbReference type="EMBL" id="JAMDNP010000081">
    <property type="protein sequence ID" value="MCY9764248.1"/>
    <property type="molecule type" value="Genomic_DNA"/>
</dbReference>
<keyword evidence="3 7" id="KW-1133">Transmembrane helix</keyword>
<reference evidence="8 9" key="1">
    <citation type="submission" date="2022-05" db="EMBL/GenBank/DDBJ databases">
        <title>Genome Sequencing of Bee-Associated Microbes.</title>
        <authorList>
            <person name="Dunlap C."/>
        </authorList>
    </citation>
    <scope>NUCLEOTIDE SEQUENCE [LARGE SCALE GENOMIC DNA]</scope>
    <source>
        <strain evidence="8 9">NRRL B-04010</strain>
    </source>
</reference>
<evidence type="ECO:0000256" key="4">
    <source>
        <dbReference type="ARBA" id="ARBA00023136"/>
    </source>
</evidence>
<dbReference type="RefSeq" id="WP_262866902.1">
    <property type="nucleotide sequence ID" value="NZ_JAKOBS010000032.1"/>
</dbReference>
<dbReference type="Proteomes" id="UP001527181">
    <property type="component" value="Unassembled WGS sequence"/>
</dbReference>
<evidence type="ECO:0000313" key="8">
    <source>
        <dbReference type="EMBL" id="MCY9764248.1"/>
    </source>
</evidence>
<accession>A0ABT4H665</accession>
<proteinExistence type="inferred from homology"/>
<evidence type="ECO:0000256" key="6">
    <source>
        <dbReference type="SAM" id="MobiDB-lite"/>
    </source>
</evidence>
<sequence length="156" mass="17056">MERFDLLLKTGVAAIGGTFSFVFGGWPALVQVLLTMVIIDYVTGVIASGAEGKLLSRVGLVGIARKVFIFLIIALAHQIDIAFESKNLIRDATTYFYMANEVLSIVENGGRLGVPVPNVLRKAIMVLKDKGSDGDDSQKRDKRDNQQEKDDNSPQN</sequence>
<comment type="caution">
    <text evidence="8">The sequence shown here is derived from an EMBL/GenBank/DDBJ whole genome shotgun (WGS) entry which is preliminary data.</text>
</comment>
<feature type="transmembrane region" description="Helical" evidence="7">
    <location>
        <begin position="12"/>
        <end position="34"/>
    </location>
</feature>
<comment type="similarity">
    <text evidence="5">Belongs to the bacteriophage holin family. Cp-1 holin subfamily.</text>
</comment>
<feature type="transmembrane region" description="Helical" evidence="7">
    <location>
        <begin position="54"/>
        <end position="76"/>
    </location>
</feature>
<evidence type="ECO:0000256" key="2">
    <source>
        <dbReference type="ARBA" id="ARBA00022692"/>
    </source>
</evidence>
<keyword evidence="2 7" id="KW-0812">Transmembrane</keyword>
<feature type="region of interest" description="Disordered" evidence="6">
    <location>
        <begin position="130"/>
        <end position="156"/>
    </location>
</feature>
<dbReference type="GeneID" id="94492020"/>
<comment type="subcellular location">
    <subcellularLocation>
        <location evidence="1">Membrane</location>
        <topology evidence="1">Multi-pass membrane protein</topology>
    </subcellularLocation>
</comment>
<evidence type="ECO:0000256" key="5">
    <source>
        <dbReference type="ARBA" id="ARBA00023600"/>
    </source>
</evidence>
<evidence type="ECO:0000256" key="7">
    <source>
        <dbReference type="SAM" id="Phobius"/>
    </source>
</evidence>
<keyword evidence="9" id="KW-1185">Reference proteome</keyword>
<organism evidence="8 9">
    <name type="scientific">Paenibacillus alvei</name>
    <name type="common">Bacillus alvei</name>
    <dbReference type="NCBI Taxonomy" id="44250"/>
    <lineage>
        <taxon>Bacteria</taxon>
        <taxon>Bacillati</taxon>
        <taxon>Bacillota</taxon>
        <taxon>Bacilli</taxon>
        <taxon>Bacillales</taxon>
        <taxon>Paenibacillaceae</taxon>
        <taxon>Paenibacillus</taxon>
    </lineage>
</organism>
<dbReference type="InterPro" id="IPR006480">
    <property type="entry name" value="Phage_holin_4_1"/>
</dbReference>